<dbReference type="InterPro" id="IPR019734">
    <property type="entry name" value="TPR_rpt"/>
</dbReference>
<evidence type="ECO:0000256" key="2">
    <source>
        <dbReference type="ARBA" id="ARBA00022803"/>
    </source>
</evidence>
<name>A0A0M9G1C6_LEPPY</name>
<dbReference type="OMA" id="YCEVAWH"/>
<evidence type="ECO:0000313" key="6">
    <source>
        <dbReference type="EMBL" id="KPA80187.1"/>
    </source>
</evidence>
<dbReference type="PANTHER" id="PTHR44186:SF1">
    <property type="entry name" value="BARDET-BIEDL SYNDROME 4 PROTEIN"/>
    <property type="match status" value="1"/>
</dbReference>
<dbReference type="GO" id="GO:0060271">
    <property type="term" value="P:cilium assembly"/>
    <property type="evidence" value="ECO:0007669"/>
    <property type="project" value="TreeGrafter"/>
</dbReference>
<dbReference type="Pfam" id="PF13181">
    <property type="entry name" value="TPR_8"/>
    <property type="match status" value="1"/>
</dbReference>
<dbReference type="Gene3D" id="1.25.40.10">
    <property type="entry name" value="Tetratricopeptide repeat domain"/>
    <property type="match status" value="2"/>
</dbReference>
<dbReference type="EMBL" id="LGTL01000009">
    <property type="protein sequence ID" value="KPA80187.1"/>
    <property type="molecule type" value="Genomic_DNA"/>
</dbReference>
<dbReference type="AlphaFoldDB" id="A0A0M9G1C6"/>
<evidence type="ECO:0000256" key="3">
    <source>
        <dbReference type="ARBA" id="ARBA00023778"/>
    </source>
</evidence>
<dbReference type="PROSITE" id="PS50005">
    <property type="entry name" value="TPR"/>
    <property type="match status" value="3"/>
</dbReference>
<organism evidence="6 7">
    <name type="scientific">Leptomonas pyrrhocoris</name>
    <name type="common">Firebug parasite</name>
    <dbReference type="NCBI Taxonomy" id="157538"/>
    <lineage>
        <taxon>Eukaryota</taxon>
        <taxon>Discoba</taxon>
        <taxon>Euglenozoa</taxon>
        <taxon>Kinetoplastea</taxon>
        <taxon>Metakinetoplastina</taxon>
        <taxon>Trypanosomatida</taxon>
        <taxon>Trypanosomatidae</taxon>
        <taxon>Leishmaniinae</taxon>
        <taxon>Leptomonas</taxon>
    </lineage>
</organism>
<keyword evidence="2 4" id="KW-0802">TPR repeat</keyword>
<evidence type="ECO:0000256" key="1">
    <source>
        <dbReference type="ARBA" id="ARBA00022737"/>
    </source>
</evidence>
<feature type="repeat" description="TPR" evidence="4">
    <location>
        <begin position="191"/>
        <end position="224"/>
    </location>
</feature>
<reference evidence="6 7" key="1">
    <citation type="submission" date="2015-07" db="EMBL/GenBank/DDBJ databases">
        <title>High-quality genome of monoxenous trypanosomatid Leptomonas pyrrhocoris.</title>
        <authorList>
            <person name="Flegontov P."/>
            <person name="Butenko A."/>
            <person name="Firsov S."/>
            <person name="Vlcek C."/>
            <person name="Logacheva M.D."/>
            <person name="Field M."/>
            <person name="Filatov D."/>
            <person name="Flegontova O."/>
            <person name="Gerasimov E."/>
            <person name="Jackson A.P."/>
            <person name="Kelly S."/>
            <person name="Opperdoes F."/>
            <person name="O'Reilly A."/>
            <person name="Votypka J."/>
            <person name="Yurchenko V."/>
            <person name="Lukes J."/>
        </authorList>
    </citation>
    <scope>NUCLEOTIDE SEQUENCE [LARGE SCALE GENOMIC DNA]</scope>
    <source>
        <strain evidence="6">H10</strain>
    </source>
</reference>
<keyword evidence="1" id="KW-0677">Repeat</keyword>
<dbReference type="Pfam" id="PF14559">
    <property type="entry name" value="TPR_19"/>
    <property type="match status" value="1"/>
</dbReference>
<protein>
    <submittedName>
        <fullName evidence="6">Uncharacterized protein</fullName>
    </submittedName>
</protein>
<feature type="repeat" description="TPR" evidence="4">
    <location>
        <begin position="225"/>
        <end position="258"/>
    </location>
</feature>
<dbReference type="Proteomes" id="UP000037923">
    <property type="component" value="Unassembled WGS sequence"/>
</dbReference>
<accession>A0A0M9G1C6</accession>
<dbReference type="GeneID" id="26905458"/>
<evidence type="ECO:0000313" key="7">
    <source>
        <dbReference type="Proteomes" id="UP000037923"/>
    </source>
</evidence>
<dbReference type="InterPro" id="IPR011990">
    <property type="entry name" value="TPR-like_helical_dom_sf"/>
</dbReference>
<gene>
    <name evidence="6" type="ORF">ABB37_05168</name>
</gene>
<dbReference type="PANTHER" id="PTHR44186">
    <property type="match status" value="1"/>
</dbReference>
<evidence type="ECO:0000256" key="5">
    <source>
        <dbReference type="SAM" id="MobiDB-lite"/>
    </source>
</evidence>
<dbReference type="OrthoDB" id="309339at2759"/>
<feature type="region of interest" description="Disordered" evidence="5">
    <location>
        <begin position="1"/>
        <end position="38"/>
    </location>
</feature>
<sequence length="505" mass="54984">MQTITSSGTLPVSPMSRNGGLTVTGSGHNLNGTASPTPQQELAQQLQAIRERRNWLIHILYVRQEYSNCMQVIEAELRETEGTCEYALYVKGLLKRMEGALTESLGLLQTAVLISPENAASRTQLGRALHLLGRHEEAIQSFQEAASIRVAKGLGEDWEVDYHIGLCHMYRRRYDKAIDSFLQSIAIQRHDCAYVQLGKAALLAKNYATAMDVYIEAVTVSPTNPDLLAMLGTLYLQQGNPAAAFDYLGRCLTLSPTHVDALVAASSIIQDSGDYDVALTKYRIVVNQQPDSSQVWNNIGACFIGKRNLYAAVACLRRSVFLCPFDWISHYNLGVVFMTMGRYCSALQCLNAAISLHDAYAPAYMLLGICLGEMKDLPNACRAYDHALTMQDDFLVYLNYAMTLLKAGATAEAEHKFRVFRGVWSSLSSAQRHEQASSIPGVVRMLESALPNSAPAVGGVKTGPSESPSVDGAGESLFLHPATEVGTEATPHDFSVAATTAATST</sequence>
<comment type="caution">
    <text evidence="6">The sequence shown here is derived from an EMBL/GenBank/DDBJ whole genome shotgun (WGS) entry which is preliminary data.</text>
</comment>
<dbReference type="GO" id="GO:0061512">
    <property type="term" value="P:protein localization to cilium"/>
    <property type="evidence" value="ECO:0007669"/>
    <property type="project" value="TreeGrafter"/>
</dbReference>
<keyword evidence="7" id="KW-1185">Reference proteome</keyword>
<dbReference type="GO" id="GO:0036064">
    <property type="term" value="C:ciliary basal body"/>
    <property type="evidence" value="ECO:0007669"/>
    <property type="project" value="TreeGrafter"/>
</dbReference>
<dbReference type="Pfam" id="PF13432">
    <property type="entry name" value="TPR_16"/>
    <property type="match status" value="2"/>
</dbReference>
<feature type="repeat" description="TPR" evidence="4">
    <location>
        <begin position="119"/>
        <end position="152"/>
    </location>
</feature>
<dbReference type="RefSeq" id="XP_015658626.1">
    <property type="nucleotide sequence ID" value="XM_015803110.1"/>
</dbReference>
<proteinExistence type="inferred from homology"/>
<dbReference type="SUPFAM" id="SSF48452">
    <property type="entry name" value="TPR-like"/>
    <property type="match status" value="2"/>
</dbReference>
<evidence type="ECO:0000256" key="4">
    <source>
        <dbReference type="PROSITE-ProRule" id="PRU00339"/>
    </source>
</evidence>
<dbReference type="VEuPathDB" id="TriTrypDB:LpyrH10_09_2680"/>
<dbReference type="SMART" id="SM00028">
    <property type="entry name" value="TPR"/>
    <property type="match status" value="8"/>
</dbReference>
<comment type="similarity">
    <text evidence="3">Belongs to the BBS4 family.</text>
</comment>
<feature type="region of interest" description="Disordered" evidence="5">
    <location>
        <begin position="455"/>
        <end position="475"/>
    </location>
</feature>